<keyword evidence="2" id="KW-1185">Reference proteome</keyword>
<dbReference type="EMBL" id="JAUSUG010000008">
    <property type="protein sequence ID" value="MDQ0254867.1"/>
    <property type="molecule type" value="Genomic_DNA"/>
</dbReference>
<comment type="caution">
    <text evidence="1">The sequence shown here is derived from an EMBL/GenBank/DDBJ whole genome shotgun (WGS) entry which is preliminary data.</text>
</comment>
<gene>
    <name evidence="1" type="ORF">J2S74_002249</name>
</gene>
<evidence type="ECO:0000313" key="1">
    <source>
        <dbReference type="EMBL" id="MDQ0254867.1"/>
    </source>
</evidence>
<reference evidence="1 2" key="1">
    <citation type="submission" date="2023-07" db="EMBL/GenBank/DDBJ databases">
        <title>Genomic Encyclopedia of Type Strains, Phase IV (KMG-IV): sequencing the most valuable type-strain genomes for metagenomic binning, comparative biology and taxonomic classification.</title>
        <authorList>
            <person name="Goeker M."/>
        </authorList>
    </citation>
    <scope>NUCLEOTIDE SEQUENCE [LARGE SCALE GENOMIC DNA]</scope>
    <source>
        <strain evidence="1 2">DSM 9768</strain>
    </source>
</reference>
<accession>A0ABT9ZUF1</accession>
<organism evidence="1 2">
    <name type="scientific">Evansella vedderi</name>
    <dbReference type="NCBI Taxonomy" id="38282"/>
    <lineage>
        <taxon>Bacteria</taxon>
        <taxon>Bacillati</taxon>
        <taxon>Bacillota</taxon>
        <taxon>Bacilli</taxon>
        <taxon>Bacillales</taxon>
        <taxon>Bacillaceae</taxon>
        <taxon>Evansella</taxon>
    </lineage>
</organism>
<sequence>MENVVLGEGGCTERKNKGKYKTHVFNLHIVSQRVLLK</sequence>
<protein>
    <submittedName>
        <fullName evidence="1">Uncharacterized protein</fullName>
    </submittedName>
</protein>
<proteinExistence type="predicted"/>
<dbReference type="Proteomes" id="UP001230005">
    <property type="component" value="Unassembled WGS sequence"/>
</dbReference>
<name>A0ABT9ZUF1_9BACI</name>
<evidence type="ECO:0000313" key="2">
    <source>
        <dbReference type="Proteomes" id="UP001230005"/>
    </source>
</evidence>